<evidence type="ECO:0000256" key="6">
    <source>
        <dbReference type="ARBA" id="ARBA00023277"/>
    </source>
</evidence>
<dbReference type="GO" id="GO:0005977">
    <property type="term" value="P:glycogen metabolic process"/>
    <property type="evidence" value="ECO:0007669"/>
    <property type="project" value="UniProtKB-KW"/>
</dbReference>
<feature type="compositionally biased region" description="Polar residues" evidence="7">
    <location>
        <begin position="186"/>
        <end position="206"/>
    </location>
</feature>
<comment type="function">
    <text evidence="1">Inhibitor of protein-phosphatase 1.</text>
</comment>
<evidence type="ECO:0000256" key="1">
    <source>
        <dbReference type="ARBA" id="ARBA00002900"/>
    </source>
</evidence>
<dbReference type="Gene3D" id="6.10.250.1050">
    <property type="match status" value="2"/>
</dbReference>
<keyword evidence="3" id="KW-0597">Phosphoprotein</keyword>
<keyword evidence="8" id="KW-1185">Reference proteome</keyword>
<feature type="compositionally biased region" description="Acidic residues" evidence="7">
    <location>
        <begin position="81"/>
        <end position="92"/>
    </location>
</feature>
<feature type="compositionally biased region" description="Polar residues" evidence="7">
    <location>
        <begin position="17"/>
        <end position="34"/>
    </location>
</feature>
<dbReference type="Pfam" id="PF04979">
    <property type="entry name" value="IPP-2"/>
    <property type="match status" value="1"/>
</dbReference>
<dbReference type="CTD" id="5504"/>
<comment type="similarity">
    <text evidence="2">Belongs to the protein phosphatase inhibitor 2 family.</text>
</comment>
<feature type="compositionally biased region" description="Basic and acidic residues" evidence="7">
    <location>
        <begin position="111"/>
        <end position="121"/>
    </location>
</feature>
<feature type="compositionally biased region" description="Basic and acidic residues" evidence="7">
    <location>
        <begin position="132"/>
        <end position="144"/>
    </location>
</feature>
<protein>
    <submittedName>
        <fullName evidence="9">Protein phosphatase inhibitor 2 isoform X1</fullName>
    </submittedName>
</protein>
<evidence type="ECO:0000256" key="3">
    <source>
        <dbReference type="ARBA" id="ARBA00022553"/>
    </source>
</evidence>
<dbReference type="RefSeq" id="XP_035874228.1">
    <property type="nucleotide sequence ID" value="XM_036018335.1"/>
</dbReference>
<feature type="region of interest" description="Disordered" evidence="7">
    <location>
        <begin position="1"/>
        <end position="45"/>
    </location>
</feature>
<dbReference type="GO" id="GO:0009966">
    <property type="term" value="P:regulation of signal transduction"/>
    <property type="evidence" value="ECO:0007669"/>
    <property type="project" value="InterPro"/>
</dbReference>
<sequence>MAASTASHRPIKGILKNKSSTTSSMVASAEQQPGRSVDEELSKKSQKWDEMNILATYHPADKDYGLMKIDEPSTPYHSMVGDDEDAFSDSETTEVLTPDILAKKLAAAEGSEPKYQGHEQESSGDEDGDLSPEEKGKKKRQFEMKRKLHYNEGLNIKLARQLISKDLHDDEDEEMSETAPGENMNMEESNQGSATGDQLQNKSQSS</sequence>
<evidence type="ECO:0000256" key="5">
    <source>
        <dbReference type="ARBA" id="ARBA00023272"/>
    </source>
</evidence>
<evidence type="ECO:0000313" key="9">
    <source>
        <dbReference type="RefSeq" id="XP_035874228.1"/>
    </source>
</evidence>
<dbReference type="GO" id="GO:0004864">
    <property type="term" value="F:protein phosphatase inhibitor activity"/>
    <property type="evidence" value="ECO:0007669"/>
    <property type="project" value="UniProtKB-KW"/>
</dbReference>
<dbReference type="Proteomes" id="UP000504628">
    <property type="component" value="Chromosome 2"/>
</dbReference>
<evidence type="ECO:0000313" key="8">
    <source>
        <dbReference type="Proteomes" id="UP000504628"/>
    </source>
</evidence>
<organism evidence="8 9">
    <name type="scientific">Phyllostomus discolor</name>
    <name type="common">pale spear-nosed bat</name>
    <dbReference type="NCBI Taxonomy" id="89673"/>
    <lineage>
        <taxon>Eukaryota</taxon>
        <taxon>Metazoa</taxon>
        <taxon>Chordata</taxon>
        <taxon>Craniata</taxon>
        <taxon>Vertebrata</taxon>
        <taxon>Euteleostomi</taxon>
        <taxon>Mammalia</taxon>
        <taxon>Eutheria</taxon>
        <taxon>Laurasiatheria</taxon>
        <taxon>Chiroptera</taxon>
        <taxon>Yangochiroptera</taxon>
        <taxon>Phyllostomidae</taxon>
        <taxon>Phyllostominae</taxon>
        <taxon>Phyllostomus</taxon>
    </lineage>
</organism>
<gene>
    <name evidence="9" type="primary">PPP1R2</name>
</gene>
<name>A0A7E6D4U0_9CHIR</name>
<dbReference type="PANTHER" id="PTHR12398">
    <property type="entry name" value="PROTEIN PHOSPHATASE INHIBITOR"/>
    <property type="match status" value="1"/>
</dbReference>
<dbReference type="AlphaFoldDB" id="A0A7E6D4U0"/>
<keyword evidence="4" id="KW-0321">Glycogen metabolism</keyword>
<evidence type="ECO:0000256" key="4">
    <source>
        <dbReference type="ARBA" id="ARBA00022600"/>
    </source>
</evidence>
<keyword evidence="6" id="KW-0119">Carbohydrate metabolism</keyword>
<proteinExistence type="inferred from homology"/>
<reference evidence="9" key="1">
    <citation type="submission" date="2025-08" db="UniProtKB">
        <authorList>
            <consortium name="RefSeq"/>
        </authorList>
    </citation>
    <scope>IDENTIFICATION</scope>
    <source>
        <tissue evidence="9">Muscle</tissue>
    </source>
</reference>
<keyword evidence="5 9" id="KW-0650">Protein phosphatase inhibitor</keyword>
<evidence type="ECO:0000256" key="2">
    <source>
        <dbReference type="ARBA" id="ARBA00005472"/>
    </source>
</evidence>
<dbReference type="InterPro" id="IPR007062">
    <property type="entry name" value="PPI-2"/>
</dbReference>
<evidence type="ECO:0000256" key="7">
    <source>
        <dbReference type="SAM" id="MobiDB-lite"/>
    </source>
</evidence>
<accession>A0A7E6D4U0</accession>
<dbReference type="PANTHER" id="PTHR12398:SF35">
    <property type="entry name" value="PROTEIN PHOSPHATASE INHIBITOR 2-RELATED"/>
    <property type="match status" value="1"/>
</dbReference>
<feature type="region of interest" description="Disordered" evidence="7">
    <location>
        <begin position="66"/>
        <end position="144"/>
    </location>
</feature>
<dbReference type="InParanoid" id="A0A7E6D4U0"/>
<dbReference type="OrthoDB" id="551302at2759"/>
<feature type="compositionally biased region" description="Basic and acidic residues" evidence="7">
    <location>
        <begin position="36"/>
        <end position="45"/>
    </location>
</feature>
<feature type="compositionally biased region" description="Acidic residues" evidence="7">
    <location>
        <begin position="122"/>
        <end position="131"/>
    </location>
</feature>
<dbReference type="FunCoup" id="A0A7E6D4U0">
    <property type="interactions" value="984"/>
</dbReference>
<feature type="region of interest" description="Disordered" evidence="7">
    <location>
        <begin position="165"/>
        <end position="206"/>
    </location>
</feature>
<dbReference type="GeneID" id="114490772"/>